<keyword evidence="2" id="KW-1185">Reference proteome</keyword>
<organism evidence="1 2">
    <name type="scientific">Nannochloropsis gaditana</name>
    <dbReference type="NCBI Taxonomy" id="72520"/>
    <lineage>
        <taxon>Eukaryota</taxon>
        <taxon>Sar</taxon>
        <taxon>Stramenopiles</taxon>
        <taxon>Ochrophyta</taxon>
        <taxon>Eustigmatophyceae</taxon>
        <taxon>Eustigmatales</taxon>
        <taxon>Monodopsidaceae</taxon>
        <taxon>Nannochloropsis</taxon>
    </lineage>
</organism>
<sequence length="96" mass="10510">MNLQMIFIYPISAPSPTTPHPHSFMTTYTASFAADAATPSVHVVPHANVPDGVDALWLVGFALLSALTTEGIIDMYTYTRRLSLSGSMALRKRWVD</sequence>
<comment type="caution">
    <text evidence="1">The sequence shown here is derived from an EMBL/GenBank/DDBJ whole genome shotgun (WGS) entry which is preliminary data.</text>
</comment>
<dbReference type="AlphaFoldDB" id="W7T670"/>
<evidence type="ECO:0000313" key="1">
    <source>
        <dbReference type="EMBL" id="EWM21997.1"/>
    </source>
</evidence>
<accession>W7T670</accession>
<evidence type="ECO:0000313" key="2">
    <source>
        <dbReference type="Proteomes" id="UP000019335"/>
    </source>
</evidence>
<reference evidence="1 2" key="1">
    <citation type="journal article" date="2014" name="Mol. Plant">
        <title>Chromosome Scale Genome Assembly and Transcriptome Profiling of Nannochloropsis gaditana in Nitrogen Depletion.</title>
        <authorList>
            <person name="Corteggiani Carpinelli E."/>
            <person name="Telatin A."/>
            <person name="Vitulo N."/>
            <person name="Forcato C."/>
            <person name="D'Angelo M."/>
            <person name="Schiavon R."/>
            <person name="Vezzi A."/>
            <person name="Giacometti G.M."/>
            <person name="Morosinotto T."/>
            <person name="Valle G."/>
        </authorList>
    </citation>
    <scope>NUCLEOTIDE SEQUENCE [LARGE SCALE GENOMIC DNA]</scope>
    <source>
        <strain evidence="1 2">B-31</strain>
    </source>
</reference>
<protein>
    <submittedName>
        <fullName evidence="1">Uncharacterized protein</fullName>
    </submittedName>
</protein>
<dbReference type="Proteomes" id="UP000019335">
    <property type="component" value="Unassembled WGS sequence"/>
</dbReference>
<gene>
    <name evidence="1" type="ORF">Naga_100909g1</name>
</gene>
<name>W7T670_9STRA</name>
<dbReference type="EMBL" id="AZIL01002305">
    <property type="protein sequence ID" value="EWM21997.1"/>
    <property type="molecule type" value="Genomic_DNA"/>
</dbReference>
<proteinExistence type="predicted"/>